<keyword evidence="2" id="KW-1185">Reference proteome</keyword>
<accession>A0AAW0BBY5</accession>
<dbReference type="EMBL" id="JAWWNJ010000035">
    <property type="protein sequence ID" value="KAK7023728.1"/>
    <property type="molecule type" value="Genomic_DNA"/>
</dbReference>
<comment type="caution">
    <text evidence="1">The sequence shown here is derived from an EMBL/GenBank/DDBJ whole genome shotgun (WGS) entry which is preliminary data.</text>
</comment>
<organism evidence="1 2">
    <name type="scientific">Favolaschia claudopus</name>
    <dbReference type="NCBI Taxonomy" id="2862362"/>
    <lineage>
        <taxon>Eukaryota</taxon>
        <taxon>Fungi</taxon>
        <taxon>Dikarya</taxon>
        <taxon>Basidiomycota</taxon>
        <taxon>Agaricomycotina</taxon>
        <taxon>Agaricomycetes</taxon>
        <taxon>Agaricomycetidae</taxon>
        <taxon>Agaricales</taxon>
        <taxon>Marasmiineae</taxon>
        <taxon>Mycenaceae</taxon>
        <taxon>Favolaschia</taxon>
    </lineage>
</organism>
<proteinExistence type="predicted"/>
<evidence type="ECO:0000313" key="2">
    <source>
        <dbReference type="Proteomes" id="UP001362999"/>
    </source>
</evidence>
<evidence type="ECO:0000313" key="1">
    <source>
        <dbReference type="EMBL" id="KAK7023728.1"/>
    </source>
</evidence>
<name>A0AAW0BBY5_9AGAR</name>
<sequence length="276" mass="30812">MDPINRTPLTSSYLASQKLLFKDLKVVLPASSSLCLSKFTQTILLAHHGLQAFPPGQYPASSAKARSEILHHKISVDWGYVVDGTHADMSSSVDKVFRILLEKKVISGAPENPESPPQEPRWWLPNMCPSWFLSNDSVSHHARAAMEVDFPFHENDLCRLYDSSPLDKYWVPSLIIKDLTADARNPLSQFIPAVDELQPALLAYGLNEDNHCVVVLTPNVVHYLKQNGFCPDGPLGPVLVSPRLSDFARAHCTHAPTTQKPQLSLIFLKQEPEKFQ</sequence>
<gene>
    <name evidence="1" type="ORF">R3P38DRAFT_3194248</name>
</gene>
<dbReference type="AlphaFoldDB" id="A0AAW0BBY5"/>
<protein>
    <submittedName>
        <fullName evidence="1">Uncharacterized protein</fullName>
    </submittedName>
</protein>
<reference evidence="1 2" key="1">
    <citation type="journal article" date="2024" name="J Genomics">
        <title>Draft genome sequencing and assembly of Favolaschia claudopus CIRM-BRFM 2984 isolated from oak limbs.</title>
        <authorList>
            <person name="Navarro D."/>
            <person name="Drula E."/>
            <person name="Chaduli D."/>
            <person name="Cazenave R."/>
            <person name="Ahrendt S."/>
            <person name="Wang J."/>
            <person name="Lipzen A."/>
            <person name="Daum C."/>
            <person name="Barry K."/>
            <person name="Grigoriev I.V."/>
            <person name="Favel A."/>
            <person name="Rosso M.N."/>
            <person name="Martin F."/>
        </authorList>
    </citation>
    <scope>NUCLEOTIDE SEQUENCE [LARGE SCALE GENOMIC DNA]</scope>
    <source>
        <strain evidence="1 2">CIRM-BRFM 2984</strain>
    </source>
</reference>
<dbReference type="Proteomes" id="UP001362999">
    <property type="component" value="Unassembled WGS sequence"/>
</dbReference>